<dbReference type="EMBL" id="JAGHKO010000024">
    <property type="protein sequence ID" value="MBO9205185.1"/>
    <property type="molecule type" value="Genomic_DNA"/>
</dbReference>
<evidence type="ECO:0008006" key="3">
    <source>
        <dbReference type="Google" id="ProtNLM"/>
    </source>
</evidence>
<keyword evidence="2" id="KW-1185">Reference proteome</keyword>
<dbReference type="PANTHER" id="PTHR41339">
    <property type="entry name" value="LIPL48"/>
    <property type="match status" value="1"/>
</dbReference>
<dbReference type="Proteomes" id="UP000677244">
    <property type="component" value="Unassembled WGS sequence"/>
</dbReference>
<organism evidence="1 2">
    <name type="scientific">Niastella soli</name>
    <dbReference type="NCBI Taxonomy" id="2821487"/>
    <lineage>
        <taxon>Bacteria</taxon>
        <taxon>Pseudomonadati</taxon>
        <taxon>Bacteroidota</taxon>
        <taxon>Chitinophagia</taxon>
        <taxon>Chitinophagales</taxon>
        <taxon>Chitinophagaceae</taxon>
        <taxon>Niastella</taxon>
    </lineage>
</organism>
<gene>
    <name evidence="1" type="ORF">J7I42_33165</name>
</gene>
<dbReference type="PANTHER" id="PTHR41339:SF1">
    <property type="entry name" value="SECRETED PROTEIN"/>
    <property type="match status" value="1"/>
</dbReference>
<dbReference type="SUPFAM" id="SSF51126">
    <property type="entry name" value="Pectin lyase-like"/>
    <property type="match status" value="1"/>
</dbReference>
<name>A0ABS3Z4T6_9BACT</name>
<dbReference type="InterPro" id="IPR011050">
    <property type="entry name" value="Pectin_lyase_fold/virulence"/>
</dbReference>
<comment type="caution">
    <text evidence="1">The sequence shown here is derived from an EMBL/GenBank/DDBJ whole genome shotgun (WGS) entry which is preliminary data.</text>
</comment>
<protein>
    <recommendedName>
        <fullName evidence="3">T9SS C-terminal target domain-containing protein</fullName>
    </recommendedName>
</protein>
<evidence type="ECO:0000313" key="1">
    <source>
        <dbReference type="EMBL" id="MBO9205185.1"/>
    </source>
</evidence>
<evidence type="ECO:0000313" key="2">
    <source>
        <dbReference type="Proteomes" id="UP000677244"/>
    </source>
</evidence>
<reference evidence="1 2" key="1">
    <citation type="submission" date="2021-03" db="EMBL/GenBank/DDBJ databases">
        <title>Assistant Professor.</title>
        <authorList>
            <person name="Huq M.A."/>
        </authorList>
    </citation>
    <scope>NUCLEOTIDE SEQUENCE [LARGE SCALE GENOMIC DNA]</scope>
    <source>
        <strain evidence="1 2">MAH-29</strain>
    </source>
</reference>
<sequence>MKKQFLVLVVAVAATVSCKRNIDNFAPRGANAGPNPDGLPESVLPLVIDGDKTLTSDTLWVLDGKTYVKNGVLTIDEGTRIEGVKKSTNDSASALIITRSGQIDAQGSSSNPIIFTSHQETAAVGDWGGVVILGSAPINKPDTSIEGINLPSVPDGVDIKYGGGSANAGDENDNSGTLRFVRIEYAGAAIAPNNELNGLTLGGVGRGTTLDHIESALGADDAFEFFGGTVDAKYLIAYSQNDDAFDFDFGYKGRIQFAVHVRREAEVFADGNGIESDNDGQSSSALPNTQAQISNMTVLGLKDASTASNRGLLNAARLRRNTNYLIHNSVFAGYPNGIAFDAGGTPGTGSYASNFAYNTVHGYNSVTTTISLPTNNDGVLGGDANTLLSLIDPFNQSAPDFRPAASSSLVTASTYFGDFQNADGFFDTGATFRGAFAATGFNSTWDRGGWAKYNY</sequence>
<dbReference type="RefSeq" id="WP_209144513.1">
    <property type="nucleotide sequence ID" value="NZ_JAGHKO010000024.1"/>
</dbReference>
<dbReference type="PROSITE" id="PS51257">
    <property type="entry name" value="PROKAR_LIPOPROTEIN"/>
    <property type="match status" value="1"/>
</dbReference>
<proteinExistence type="predicted"/>
<accession>A0ABS3Z4T6</accession>